<dbReference type="OrthoDB" id="307114at2"/>
<dbReference type="KEGG" id="mcit:NCTC10181_00003"/>
<keyword evidence="2" id="KW-1185">Reference proteome</keyword>
<name>A0A449B0U2_9BACT</name>
<proteinExistence type="predicted"/>
<sequence>MLNNYQILSELFLNIQNSKSKFYQSKSSKDFEDVMQRLLDSLNFVKLSNDKEYKLQHIYNKELMFDEKITYEQVEQKWKL</sequence>
<dbReference type="EMBL" id="LR215036">
    <property type="protein sequence ID" value="VEU74173.1"/>
    <property type="molecule type" value="Genomic_DNA"/>
</dbReference>
<reference evidence="1 2" key="1">
    <citation type="submission" date="2019-01" db="EMBL/GenBank/DDBJ databases">
        <authorList>
            <consortium name="Pathogen Informatics"/>
        </authorList>
    </citation>
    <scope>NUCLEOTIDE SEQUENCE [LARGE SCALE GENOMIC DNA]</scope>
    <source>
        <strain evidence="1 2">NCTC10181</strain>
    </source>
</reference>
<dbReference type="Proteomes" id="UP000290985">
    <property type="component" value="Chromosome"/>
</dbReference>
<evidence type="ECO:0000313" key="1">
    <source>
        <dbReference type="EMBL" id="VEU74173.1"/>
    </source>
</evidence>
<dbReference type="AlphaFoldDB" id="A0A449B0U2"/>
<evidence type="ECO:0000313" key="2">
    <source>
        <dbReference type="Proteomes" id="UP000290985"/>
    </source>
</evidence>
<protein>
    <submittedName>
        <fullName evidence="1">Uncharacterized protein</fullName>
    </submittedName>
</protein>
<accession>A0A449B0U2</accession>
<organism evidence="1 2">
    <name type="scientific">Mycoplasmopsis citelli</name>
    <dbReference type="NCBI Taxonomy" id="171281"/>
    <lineage>
        <taxon>Bacteria</taxon>
        <taxon>Bacillati</taxon>
        <taxon>Mycoplasmatota</taxon>
        <taxon>Mycoplasmoidales</taxon>
        <taxon>Metamycoplasmataceae</taxon>
        <taxon>Mycoplasmopsis</taxon>
    </lineage>
</organism>
<dbReference type="RefSeq" id="WP_129725028.1">
    <property type="nucleotide sequence ID" value="NZ_LR215036.1"/>
</dbReference>
<gene>
    <name evidence="1" type="ORF">NCTC10181_00003</name>
</gene>